<dbReference type="CDD" id="cd01029">
    <property type="entry name" value="TOPRIM_primases"/>
    <property type="match status" value="1"/>
</dbReference>
<sequence length="688" mass="78076">MIDKEQILLLTQGGLNVFSHFLGFEVNLHRNFRSPFYDDRRASCHIFYDRKSSSYKFYDHGDTAYSGDCFWFVATLHSLNLKTDFPKVLKIIVQELGLYSLYDGERCSEGKIATPIQKSLVIPSSKADITESKEERPYSFEIQPFDNGLLNYWGHYGIHEDTLRLFRVRSLKRYESISSDGRKFELYGSPTEPIFAYIGNGYVKIYRPHSPKIRFLYGGRMPATYCFGMEQIPAKGDMLFITGGEKDVLSLYAHGFNAICFNSETAQIPTSIIESLQLRFRHIILLYDADETGVRESHRQAEHLAEYKVLNLSLPLSGTKSEKDISDFFALGNGAKELKELLAKMFSDLYSQTMMMLRSCEIDYENPPDISKSVVAVNGVPLGTQDNLFCITGGEGTGKSNYVGAILAGALGEKRLPIENTLGLEITANPKGLAVLHYDTEQSEAQLHKNLGKTLRRASLTAVPEFCHSLYLASLSRKDRLKLIRESMDLFHHRHGGIHLVVIDGIADLIRSANDETESIAIVDELYRLAGIYNTCIICVLHFVPNGIKLRGHIGSELQRKAAGILSIEKDDNPEYSVVKALKVRDGSPLDVPMMLFGWDKTEDMHVYRGEKSKEDKEKRKTDELIGVVREAFRKPLKLTYQELCEVLMREMEIKDRTAKKYIAYMKEQRILAQDTNGNYQKGELCRT</sequence>
<dbReference type="EMBL" id="CP013195">
    <property type="protein sequence ID" value="ALO48241.1"/>
    <property type="molecule type" value="Genomic_DNA"/>
</dbReference>
<dbReference type="AlphaFoldDB" id="A0A0S2KIV5"/>
<dbReference type="Pfam" id="PF13481">
    <property type="entry name" value="AAA_25"/>
    <property type="match status" value="1"/>
</dbReference>
<accession>A0A0S2KIV5</accession>
<evidence type="ECO:0000313" key="2">
    <source>
        <dbReference type="Proteomes" id="UP000056252"/>
    </source>
</evidence>
<name>A0A0S2KIV5_9BACT</name>
<dbReference type="STRING" id="76123.AS203_03345"/>
<dbReference type="eggNOG" id="COG0433">
    <property type="taxonomic scope" value="Bacteria"/>
</dbReference>
<keyword evidence="1" id="KW-0413">Isomerase</keyword>
<dbReference type="KEGG" id="peo:AS203_03345"/>
<dbReference type="SUPFAM" id="SSF52540">
    <property type="entry name" value="P-loop containing nucleoside triphosphate hydrolases"/>
    <property type="match status" value="1"/>
</dbReference>
<organism evidence="1 2">
    <name type="scientific">Hoylesella enoeca</name>
    <dbReference type="NCBI Taxonomy" id="76123"/>
    <lineage>
        <taxon>Bacteria</taxon>
        <taxon>Pseudomonadati</taxon>
        <taxon>Bacteroidota</taxon>
        <taxon>Bacteroidia</taxon>
        <taxon>Bacteroidales</taxon>
        <taxon>Prevotellaceae</taxon>
        <taxon>Hoylesella</taxon>
    </lineage>
</organism>
<dbReference type="Gene3D" id="3.40.1360.10">
    <property type="match status" value="1"/>
</dbReference>
<proteinExistence type="predicted"/>
<dbReference type="InterPro" id="IPR034154">
    <property type="entry name" value="TOPRIM_DnaG/twinkle"/>
</dbReference>
<dbReference type="RefSeq" id="WP_060544185.1">
    <property type="nucleotide sequence ID" value="NZ_CP013195.1"/>
</dbReference>
<reference evidence="2" key="1">
    <citation type="submission" date="2015-11" db="EMBL/GenBank/DDBJ databases">
        <authorList>
            <person name="Holder M.E."/>
            <person name="Ajami N.J."/>
            <person name="Petrosino J.F."/>
        </authorList>
    </citation>
    <scope>NUCLEOTIDE SEQUENCE [LARGE SCALE GENOMIC DNA]</scope>
    <source>
        <strain evidence="2">F0113</strain>
    </source>
</reference>
<dbReference type="SUPFAM" id="SSF56731">
    <property type="entry name" value="DNA primase core"/>
    <property type="match status" value="1"/>
</dbReference>
<dbReference type="Gene3D" id="3.40.50.300">
    <property type="entry name" value="P-loop containing nucleotide triphosphate hydrolases"/>
    <property type="match status" value="1"/>
</dbReference>
<dbReference type="InterPro" id="IPR027417">
    <property type="entry name" value="P-loop_NTPase"/>
</dbReference>
<dbReference type="OrthoDB" id="877327at2"/>
<protein>
    <submittedName>
        <fullName evidence="1">Topoisomerase</fullName>
    </submittedName>
</protein>
<gene>
    <name evidence="1" type="ORF">AS203_03345</name>
</gene>
<evidence type="ECO:0000313" key="1">
    <source>
        <dbReference type="EMBL" id="ALO48241.1"/>
    </source>
</evidence>
<dbReference type="GO" id="GO:0016853">
    <property type="term" value="F:isomerase activity"/>
    <property type="evidence" value="ECO:0007669"/>
    <property type="project" value="UniProtKB-KW"/>
</dbReference>
<keyword evidence="2" id="KW-1185">Reference proteome</keyword>
<dbReference type="Proteomes" id="UP000056252">
    <property type="component" value="Chromosome"/>
</dbReference>